<name>A0A0H5Q031_9ZZZZ</name>
<reference evidence="1" key="1">
    <citation type="submission" date="2015-06" db="EMBL/GenBank/DDBJ databases">
        <authorList>
            <person name="Joergensen T."/>
        </authorList>
    </citation>
    <scope>NUCLEOTIDE SEQUENCE</scope>
    <source>
        <strain evidence="1">RGRH0545</strain>
    </source>
</reference>
<organism evidence="1">
    <name type="scientific">uncultured prokaryote</name>
    <dbReference type="NCBI Taxonomy" id="198431"/>
    <lineage>
        <taxon>unclassified sequences</taxon>
        <taxon>environmental samples</taxon>
    </lineage>
</organism>
<dbReference type="EMBL" id="LN853178">
    <property type="protein sequence ID" value="CRY95213.1"/>
    <property type="molecule type" value="Genomic_DNA"/>
</dbReference>
<sequence length="202" mass="21097">MPLIIPPGYASAAFVLNGPIGTQPFISTIGLDVRAAGGDYQNAANQAMAIYAQNFMPSTSNQLTLERVVLSIGQDGGDAPTVESNLPGQPGEATGDFLPLSNALLLNKRTSRLGRRGRGRMFIPGVLKDNVVDVNGRVLNVTVAAFDLVAAAFIDELTEGDIVGPAMPPVLLHNAGIGAGDPDLITSLTVNPVIGTVRKRIR</sequence>
<protein>
    <submittedName>
        <fullName evidence="1">Uncharacterized protein</fullName>
    </submittedName>
</protein>
<dbReference type="AlphaFoldDB" id="A0A0H5Q031"/>
<proteinExistence type="predicted"/>
<reference evidence="1" key="2">
    <citation type="submission" date="2015-07" db="EMBL/GenBank/DDBJ databases">
        <title>Plasmids, circular viruses and viroids from rat gut.</title>
        <authorList>
            <person name="Jorgensen T.J."/>
            <person name="Hansen M.A."/>
            <person name="Xu Z."/>
            <person name="Tabak M.A."/>
            <person name="Sorensen S.J."/>
            <person name="Hansen L.H."/>
        </authorList>
    </citation>
    <scope>NUCLEOTIDE SEQUENCE</scope>
    <source>
        <strain evidence="1">RGRH0545</strain>
    </source>
</reference>
<accession>A0A0H5Q031</accession>
<evidence type="ECO:0000313" key="1">
    <source>
        <dbReference type="EMBL" id="CRY95213.1"/>
    </source>
</evidence>